<evidence type="ECO:0000259" key="4">
    <source>
        <dbReference type="PROSITE" id="PS51504"/>
    </source>
</evidence>
<dbReference type="CDD" id="cd00073">
    <property type="entry name" value="H15"/>
    <property type="match status" value="1"/>
</dbReference>
<dbReference type="InterPro" id="IPR036388">
    <property type="entry name" value="WH-like_DNA-bd_sf"/>
</dbReference>
<dbReference type="InterPro" id="IPR005818">
    <property type="entry name" value="Histone_H1/H5_H15"/>
</dbReference>
<feature type="compositionally biased region" description="Basic residues" evidence="3">
    <location>
        <begin position="151"/>
        <end position="167"/>
    </location>
</feature>
<reference evidence="5" key="1">
    <citation type="journal article" date="2019" name="Mol. Ecol. Resour.">
        <title>Chromosome-level genome assembly of Triplophysa tibetana, a fish adapted to the harsh high-altitude environment of the Tibetan Plateau.</title>
        <authorList>
            <person name="Yang X."/>
            <person name="Liu H."/>
            <person name="Ma Z."/>
            <person name="Zou Y."/>
            <person name="Zou M."/>
            <person name="Mao Y."/>
            <person name="Li X."/>
            <person name="Wang H."/>
            <person name="Chen T."/>
            <person name="Wang W."/>
            <person name="Yang R."/>
        </authorList>
    </citation>
    <scope>NUCLEOTIDE SEQUENCE [LARGE SCALE GENOMIC DNA]</scope>
    <source>
        <strain evidence="5">TTIB1903HZAU</strain>
        <tissue evidence="5">Muscle</tissue>
    </source>
</reference>
<dbReference type="Proteomes" id="UP000324632">
    <property type="component" value="Chromosome 13"/>
</dbReference>
<keyword evidence="6" id="KW-1185">Reference proteome</keyword>
<feature type="region of interest" description="Disordered" evidence="3">
    <location>
        <begin position="1"/>
        <end position="46"/>
    </location>
</feature>
<organism evidence="5 6">
    <name type="scientific">Triplophysa tibetana</name>
    <dbReference type="NCBI Taxonomy" id="1572043"/>
    <lineage>
        <taxon>Eukaryota</taxon>
        <taxon>Metazoa</taxon>
        <taxon>Chordata</taxon>
        <taxon>Craniata</taxon>
        <taxon>Vertebrata</taxon>
        <taxon>Euteleostomi</taxon>
        <taxon>Actinopterygii</taxon>
        <taxon>Neopterygii</taxon>
        <taxon>Teleostei</taxon>
        <taxon>Ostariophysi</taxon>
        <taxon>Cypriniformes</taxon>
        <taxon>Nemacheilidae</taxon>
        <taxon>Triplophysa</taxon>
    </lineage>
</organism>
<protein>
    <submittedName>
        <fullName evidence="5">Histone H1x</fullName>
    </submittedName>
</protein>
<dbReference type="EMBL" id="SOYY01000013">
    <property type="protein sequence ID" value="KAA0712862.1"/>
    <property type="molecule type" value="Genomic_DNA"/>
</dbReference>
<evidence type="ECO:0000313" key="6">
    <source>
        <dbReference type="Proteomes" id="UP000324632"/>
    </source>
</evidence>
<feature type="domain" description="H15" evidence="4">
    <location>
        <begin position="42"/>
        <end position="116"/>
    </location>
</feature>
<evidence type="ECO:0000256" key="1">
    <source>
        <dbReference type="ARBA" id="ARBA00023125"/>
    </source>
</evidence>
<dbReference type="GO" id="GO:0000786">
    <property type="term" value="C:nucleosome"/>
    <property type="evidence" value="ECO:0007669"/>
    <property type="project" value="InterPro"/>
</dbReference>
<dbReference type="SMART" id="SM00526">
    <property type="entry name" value="H15"/>
    <property type="match status" value="1"/>
</dbReference>
<evidence type="ECO:0000313" key="5">
    <source>
        <dbReference type="EMBL" id="KAA0712862.1"/>
    </source>
</evidence>
<dbReference type="GO" id="GO:0030527">
    <property type="term" value="F:structural constituent of chromatin"/>
    <property type="evidence" value="ECO:0007669"/>
    <property type="project" value="InterPro"/>
</dbReference>
<feature type="region of interest" description="Disordered" evidence="3">
    <location>
        <begin position="118"/>
        <end position="206"/>
    </location>
</feature>
<feature type="compositionally biased region" description="Basic and acidic residues" evidence="3">
    <location>
        <begin position="118"/>
        <end position="134"/>
    </location>
</feature>
<dbReference type="GO" id="GO:0006334">
    <property type="term" value="P:nucleosome assembly"/>
    <property type="evidence" value="ECO:0007669"/>
    <property type="project" value="InterPro"/>
</dbReference>
<keyword evidence="1 2" id="KW-0238">DNA-binding</keyword>
<name>A0A5A9NSC9_9TELE</name>
<dbReference type="GO" id="GO:0005634">
    <property type="term" value="C:nucleus"/>
    <property type="evidence" value="ECO:0007669"/>
    <property type="project" value="UniProtKB-SubCell"/>
</dbReference>
<dbReference type="Pfam" id="PF00538">
    <property type="entry name" value="Linker_histone"/>
    <property type="match status" value="1"/>
</dbReference>
<dbReference type="GO" id="GO:0003677">
    <property type="term" value="F:DNA binding"/>
    <property type="evidence" value="ECO:0007669"/>
    <property type="project" value="UniProtKB-KW"/>
</dbReference>
<dbReference type="PROSITE" id="PS51504">
    <property type="entry name" value="H15"/>
    <property type="match status" value="1"/>
</dbReference>
<feature type="compositionally biased region" description="Basic residues" evidence="3">
    <location>
        <begin position="33"/>
        <end position="43"/>
    </location>
</feature>
<dbReference type="PRINTS" id="PR00624">
    <property type="entry name" value="HISTONEH5"/>
</dbReference>
<sequence length="206" mass="22542">MEESAPVPTPTITKTKKTPTKQAKPAVTDSPTRKKQKKNKKTPGKYSQLVINAIQTLGEKNGSSLFKIYNEAKKESWFDKQNGRMYLRYSIRALLLNDTLVQVKGLGANGSFKLNKKKFEKEKKTKKSAAEPTKKVKSVHPAPKKAEAKKKGAKKSTKKSSGGKKKATNAATEKPSVKKTSTKLKKAAAKTPKVAAKKATKAKKST</sequence>
<gene>
    <name evidence="5" type="ORF">E1301_Tti005019</name>
</gene>
<dbReference type="SUPFAM" id="SSF46785">
    <property type="entry name" value="Winged helix' DNA-binding domain"/>
    <property type="match status" value="1"/>
</dbReference>
<accession>A0A5A9NSC9</accession>
<evidence type="ECO:0000256" key="3">
    <source>
        <dbReference type="SAM" id="MobiDB-lite"/>
    </source>
</evidence>
<keyword evidence="2" id="KW-0539">Nucleus</keyword>
<dbReference type="Gene3D" id="1.10.10.10">
    <property type="entry name" value="Winged helix-like DNA-binding domain superfamily/Winged helix DNA-binding domain"/>
    <property type="match status" value="1"/>
</dbReference>
<comment type="similarity">
    <text evidence="2">Belongs to the histone H1/H5 family.</text>
</comment>
<proteinExistence type="inferred from homology"/>
<feature type="compositionally biased region" description="Basic residues" evidence="3">
    <location>
        <begin position="195"/>
        <end position="206"/>
    </location>
</feature>
<comment type="caution">
    <text evidence="5">The sequence shown here is derived from an EMBL/GenBank/DDBJ whole genome shotgun (WGS) entry which is preliminary data.</text>
</comment>
<evidence type="ECO:0000256" key="2">
    <source>
        <dbReference type="RuleBase" id="RU003894"/>
    </source>
</evidence>
<dbReference type="InterPro" id="IPR005819">
    <property type="entry name" value="H1/H5"/>
</dbReference>
<dbReference type="InterPro" id="IPR036390">
    <property type="entry name" value="WH_DNA-bd_sf"/>
</dbReference>
<dbReference type="AlphaFoldDB" id="A0A5A9NSC9"/>
<comment type="subcellular location">
    <subcellularLocation>
        <location evidence="2">Nucleus</location>
    </subcellularLocation>
</comment>
<keyword evidence="2" id="KW-0158">Chromosome</keyword>